<organism evidence="2 3">
    <name type="scientific">Phytophthora sojae (strain P6497)</name>
    <name type="common">Soybean stem and root rot agent</name>
    <name type="synonym">Phytophthora megasperma f. sp. glycines</name>
    <dbReference type="NCBI Taxonomy" id="1094619"/>
    <lineage>
        <taxon>Eukaryota</taxon>
        <taxon>Sar</taxon>
        <taxon>Stramenopiles</taxon>
        <taxon>Oomycota</taxon>
        <taxon>Peronosporomycetes</taxon>
        <taxon>Peronosporales</taxon>
        <taxon>Peronosporaceae</taxon>
        <taxon>Phytophthora</taxon>
    </lineage>
</organism>
<name>G4ZMD4_PHYSP</name>
<dbReference type="Proteomes" id="UP000002640">
    <property type="component" value="Unassembled WGS sequence"/>
</dbReference>
<protein>
    <recommendedName>
        <fullName evidence="4">FAR1 domain-containing protein</fullName>
    </recommendedName>
</protein>
<dbReference type="InParanoid" id="G4ZMD4"/>
<sequence>FTHRTSTPVSTRNKRIKANGGNSDFVPDSFSFYNATYQCTHSDDPLESMARPRTGSRPNQRSRKIGCPAQINACVQQNDEDWEVCVTRQVAQHNHEVGPNIFKTYHENRRIEDEEVISTVQTLRRSGANRKRILQYILENTVVEPTMRDVHNLLARLQEDDYAFPTVEERVQAFLEDFAQETGNVSRIIIKEVIISYLWSFGC</sequence>
<evidence type="ECO:0000256" key="1">
    <source>
        <dbReference type="SAM" id="MobiDB-lite"/>
    </source>
</evidence>
<dbReference type="RefSeq" id="XP_009528736.1">
    <property type="nucleotide sequence ID" value="XM_009530441.1"/>
</dbReference>
<accession>G4ZMD4</accession>
<dbReference type="PANTHER" id="PTHR31569">
    <property type="entry name" value="SWIM-TYPE DOMAIN-CONTAINING PROTEIN"/>
    <property type="match status" value="1"/>
</dbReference>
<evidence type="ECO:0000313" key="2">
    <source>
        <dbReference type="EMBL" id="EGZ14987.1"/>
    </source>
</evidence>
<dbReference type="EMBL" id="JH159155">
    <property type="protein sequence ID" value="EGZ14987.1"/>
    <property type="molecule type" value="Genomic_DNA"/>
</dbReference>
<dbReference type="OMA" id="DCDVQIN"/>
<feature type="compositionally biased region" description="Polar residues" evidence="1">
    <location>
        <begin position="1"/>
        <end position="11"/>
    </location>
</feature>
<dbReference type="STRING" id="1094619.G4ZMD4"/>
<dbReference type="KEGG" id="psoj:PHYSODRAFT_506044"/>
<feature type="region of interest" description="Disordered" evidence="1">
    <location>
        <begin position="1"/>
        <end position="22"/>
    </location>
</feature>
<dbReference type="SMR" id="G4ZMD4"/>
<feature type="region of interest" description="Disordered" evidence="1">
    <location>
        <begin position="43"/>
        <end position="63"/>
    </location>
</feature>
<evidence type="ECO:0008006" key="4">
    <source>
        <dbReference type="Google" id="ProtNLM"/>
    </source>
</evidence>
<reference evidence="2 3" key="1">
    <citation type="journal article" date="2006" name="Science">
        <title>Phytophthora genome sequences uncover evolutionary origins and mechanisms of pathogenesis.</title>
        <authorList>
            <person name="Tyler B.M."/>
            <person name="Tripathy S."/>
            <person name="Zhang X."/>
            <person name="Dehal P."/>
            <person name="Jiang R.H."/>
            <person name="Aerts A."/>
            <person name="Arredondo F.D."/>
            <person name="Baxter L."/>
            <person name="Bensasson D."/>
            <person name="Beynon J.L."/>
            <person name="Chapman J."/>
            <person name="Damasceno C.M."/>
            <person name="Dorrance A.E."/>
            <person name="Dou D."/>
            <person name="Dickerman A.W."/>
            <person name="Dubchak I.L."/>
            <person name="Garbelotto M."/>
            <person name="Gijzen M."/>
            <person name="Gordon S.G."/>
            <person name="Govers F."/>
            <person name="Grunwald N.J."/>
            <person name="Huang W."/>
            <person name="Ivors K.L."/>
            <person name="Jones R.W."/>
            <person name="Kamoun S."/>
            <person name="Krampis K."/>
            <person name="Lamour K.H."/>
            <person name="Lee M.K."/>
            <person name="McDonald W.H."/>
            <person name="Medina M."/>
            <person name="Meijer H.J."/>
            <person name="Nordberg E.K."/>
            <person name="Maclean D.J."/>
            <person name="Ospina-Giraldo M.D."/>
            <person name="Morris P.F."/>
            <person name="Phuntumart V."/>
            <person name="Putnam N.H."/>
            <person name="Rash S."/>
            <person name="Rose J.K."/>
            <person name="Sakihama Y."/>
            <person name="Salamov A.A."/>
            <person name="Savidor A."/>
            <person name="Scheuring C.F."/>
            <person name="Smith B.M."/>
            <person name="Sobral B.W."/>
            <person name="Terry A."/>
            <person name="Torto-Alalibo T.A."/>
            <person name="Win J."/>
            <person name="Xu Z."/>
            <person name="Zhang H."/>
            <person name="Grigoriev I.V."/>
            <person name="Rokhsar D.S."/>
            <person name="Boore J.L."/>
        </authorList>
    </citation>
    <scope>NUCLEOTIDE SEQUENCE [LARGE SCALE GENOMIC DNA]</scope>
    <source>
        <strain evidence="2 3">P6497</strain>
    </source>
</reference>
<dbReference type="PANTHER" id="PTHR31569:SF4">
    <property type="entry name" value="SWIM-TYPE DOMAIN-CONTAINING PROTEIN"/>
    <property type="match status" value="1"/>
</dbReference>
<evidence type="ECO:0000313" key="3">
    <source>
        <dbReference type="Proteomes" id="UP000002640"/>
    </source>
</evidence>
<dbReference type="AlphaFoldDB" id="G4ZMD4"/>
<proteinExistence type="predicted"/>
<gene>
    <name evidence="2" type="ORF">PHYSODRAFT_506044</name>
</gene>
<keyword evidence="3" id="KW-1185">Reference proteome</keyword>
<dbReference type="InterPro" id="IPR052579">
    <property type="entry name" value="Zinc_finger_SWIM"/>
</dbReference>
<feature type="non-terminal residue" evidence="2">
    <location>
        <position position="1"/>
    </location>
</feature>
<dbReference type="GeneID" id="20658564"/>